<dbReference type="STRING" id="32040.SAMN04489710_106347"/>
<dbReference type="InterPro" id="IPR022385">
    <property type="entry name" value="Rhs_assc_core"/>
</dbReference>
<dbReference type="InterPro" id="IPR001826">
    <property type="entry name" value="RHS"/>
</dbReference>
<dbReference type="InterPro" id="IPR050708">
    <property type="entry name" value="T6SS_VgrG/RHS"/>
</dbReference>
<dbReference type="PRINTS" id="PR00394">
    <property type="entry name" value="RHSPROTEIN"/>
</dbReference>
<dbReference type="AlphaFoldDB" id="A0A1I1VNN7"/>
<feature type="domain" description="RHS protein conserved region" evidence="2">
    <location>
        <begin position="71"/>
        <end position="108"/>
    </location>
</feature>
<proteinExistence type="predicted"/>
<dbReference type="PANTHER" id="PTHR32305:SF15">
    <property type="entry name" value="PROTEIN RHSA-RELATED"/>
    <property type="match status" value="1"/>
</dbReference>
<keyword evidence="4" id="KW-1185">Reference proteome</keyword>
<feature type="compositionally biased region" description="Low complexity" evidence="1">
    <location>
        <begin position="55"/>
        <end position="68"/>
    </location>
</feature>
<dbReference type="RefSeq" id="WP_175525998.1">
    <property type="nucleotide sequence ID" value="NZ_FOMQ01000006.1"/>
</dbReference>
<gene>
    <name evidence="3" type="ORF">SAMN04489710_106347</name>
</gene>
<name>A0A1I1VNN7_9BURK</name>
<reference evidence="4" key="1">
    <citation type="submission" date="2016-10" db="EMBL/GenBank/DDBJ databases">
        <authorList>
            <person name="Varghese N."/>
            <person name="Submissions S."/>
        </authorList>
    </citation>
    <scope>NUCLEOTIDE SEQUENCE [LARGE SCALE GENOMIC DNA]</scope>
    <source>
        <strain evidence="4">DSM 7481</strain>
    </source>
</reference>
<evidence type="ECO:0000256" key="1">
    <source>
        <dbReference type="SAM" id="MobiDB-lite"/>
    </source>
</evidence>
<dbReference type="Proteomes" id="UP000199517">
    <property type="component" value="Unassembled WGS sequence"/>
</dbReference>
<dbReference type="PANTHER" id="PTHR32305">
    <property type="match status" value="1"/>
</dbReference>
<accession>A0A1I1VNN7</accession>
<evidence type="ECO:0000313" key="4">
    <source>
        <dbReference type="Proteomes" id="UP000199517"/>
    </source>
</evidence>
<evidence type="ECO:0000259" key="2">
    <source>
        <dbReference type="Pfam" id="PF03527"/>
    </source>
</evidence>
<evidence type="ECO:0000313" key="3">
    <source>
        <dbReference type="EMBL" id="SFD82683.1"/>
    </source>
</evidence>
<feature type="non-terminal residue" evidence="3">
    <location>
        <position position="1"/>
    </location>
</feature>
<dbReference type="NCBIfam" id="TIGR03696">
    <property type="entry name" value="Rhs_assc_core"/>
    <property type="match status" value="1"/>
</dbReference>
<dbReference type="Pfam" id="PF03527">
    <property type="entry name" value="RHS"/>
    <property type="match status" value="1"/>
</dbReference>
<feature type="region of interest" description="Disordered" evidence="1">
    <location>
        <begin position="43"/>
        <end position="68"/>
    </location>
</feature>
<dbReference type="Gene3D" id="2.180.10.10">
    <property type="entry name" value="RHS repeat-associated core"/>
    <property type="match status" value="1"/>
</dbReference>
<organism evidence="3 4">
    <name type="scientific">Paracidovorax konjaci</name>
    <dbReference type="NCBI Taxonomy" id="32040"/>
    <lineage>
        <taxon>Bacteria</taxon>
        <taxon>Pseudomonadati</taxon>
        <taxon>Pseudomonadota</taxon>
        <taxon>Betaproteobacteria</taxon>
        <taxon>Burkholderiales</taxon>
        <taxon>Comamonadaceae</taxon>
        <taxon>Paracidovorax</taxon>
    </lineage>
</organism>
<protein>
    <submittedName>
        <fullName evidence="3">RHS repeat-associated core domain-containing protein</fullName>
    </submittedName>
</protein>
<dbReference type="EMBL" id="FOMQ01000006">
    <property type="protein sequence ID" value="SFD82683.1"/>
    <property type="molecule type" value="Genomic_DNA"/>
</dbReference>
<sequence length="311" mass="33429">AFGETAFIWEGMRLIEERRGAQVASYVYEPGSYVPLARIDADGNRLAEPGPPAAQAPTSAPTASSPTAAGISYFHTDPSGLPEEVTDEGGQVRWRASYRTWGSAIEERWDAVRVDGSPVAAAQQHAPSEALDFRYYDPDMGRFISPDPIGLAGGLNLQRYAPNPISWIDPFGYSSFDPFSVGEITPFPSDIHFGQDRIAPNFSTIGSQANDSIVGRPVLDVGADIKSGRIHPNEFVISYTIDPNSGKAVSLNNRGLAALAEGGKMPSHAVFVPYDKVPPHLVSDIKNRPPSKTISITMNKDGSGLIKKVSC</sequence>